<dbReference type="InterPro" id="IPR036236">
    <property type="entry name" value="Znf_C2H2_sf"/>
</dbReference>
<protein>
    <submittedName>
        <fullName evidence="4">CSON008520 protein</fullName>
    </submittedName>
</protein>
<dbReference type="SUPFAM" id="SSF57667">
    <property type="entry name" value="beta-beta-alpha zinc fingers"/>
    <property type="match status" value="1"/>
</dbReference>
<dbReference type="AlphaFoldDB" id="A0A336MWX6"/>
<dbReference type="EMBL" id="UFQS01003217">
    <property type="protein sequence ID" value="SSX15376.1"/>
    <property type="molecule type" value="Genomic_DNA"/>
</dbReference>
<dbReference type="VEuPathDB" id="VectorBase:CSON008520"/>
<dbReference type="GO" id="GO:0008270">
    <property type="term" value="F:zinc ion binding"/>
    <property type="evidence" value="ECO:0007669"/>
    <property type="project" value="UniProtKB-KW"/>
</dbReference>
<feature type="domain" description="C2H2-type" evidence="2">
    <location>
        <begin position="27"/>
        <end position="54"/>
    </location>
</feature>
<gene>
    <name evidence="4" type="primary">CSON008520</name>
</gene>
<dbReference type="PROSITE" id="PS50157">
    <property type="entry name" value="ZINC_FINGER_C2H2_2"/>
    <property type="match status" value="2"/>
</dbReference>
<evidence type="ECO:0000313" key="3">
    <source>
        <dbReference type="EMBL" id="SSX15376.1"/>
    </source>
</evidence>
<reference evidence="4" key="2">
    <citation type="submission" date="2018-07" db="EMBL/GenBank/DDBJ databases">
        <authorList>
            <person name="Quirk P.G."/>
            <person name="Krulwich T.A."/>
        </authorList>
    </citation>
    <scope>NUCLEOTIDE SEQUENCE</scope>
</reference>
<evidence type="ECO:0000256" key="1">
    <source>
        <dbReference type="PROSITE-ProRule" id="PRU00042"/>
    </source>
</evidence>
<sequence>MFVCHISNCSGKLIMPKSFAVDPKLLYHCRKCGKSYETRYSCVRHENTLCGIEPRFRCVYCEFRTKYKYNLKVHYQYKHKGEMEHLEKTAEICNFFGMRQTATGSEGNLIG</sequence>
<reference evidence="3" key="1">
    <citation type="submission" date="2018-04" db="EMBL/GenBank/DDBJ databases">
        <authorList>
            <person name="Go L.Y."/>
            <person name="Mitchell J.A."/>
        </authorList>
    </citation>
    <scope>NUCLEOTIDE SEQUENCE</scope>
    <source>
        <tissue evidence="3">Whole organism</tissue>
    </source>
</reference>
<dbReference type="SMART" id="SM00355">
    <property type="entry name" value="ZnF_C2H2"/>
    <property type="match status" value="2"/>
</dbReference>
<keyword evidence="1" id="KW-0479">Metal-binding</keyword>
<evidence type="ECO:0000259" key="2">
    <source>
        <dbReference type="PROSITE" id="PS50157"/>
    </source>
</evidence>
<keyword evidence="1" id="KW-0862">Zinc</keyword>
<accession>A0A336MWX6</accession>
<feature type="domain" description="C2H2-type" evidence="2">
    <location>
        <begin position="56"/>
        <end position="84"/>
    </location>
</feature>
<dbReference type="InterPro" id="IPR013087">
    <property type="entry name" value="Znf_C2H2_type"/>
</dbReference>
<evidence type="ECO:0000313" key="4">
    <source>
        <dbReference type="EMBL" id="SSX34746.1"/>
    </source>
</evidence>
<dbReference type="Gene3D" id="3.30.160.60">
    <property type="entry name" value="Classic Zinc Finger"/>
    <property type="match status" value="1"/>
</dbReference>
<proteinExistence type="predicted"/>
<keyword evidence="1" id="KW-0863">Zinc-finger</keyword>
<name>A0A336MWX6_CULSO</name>
<dbReference type="EMBL" id="UFQT01003217">
    <property type="protein sequence ID" value="SSX34746.1"/>
    <property type="molecule type" value="Genomic_DNA"/>
</dbReference>
<organism evidence="4">
    <name type="scientific">Culicoides sonorensis</name>
    <name type="common">Biting midge</name>
    <dbReference type="NCBI Taxonomy" id="179676"/>
    <lineage>
        <taxon>Eukaryota</taxon>
        <taxon>Metazoa</taxon>
        <taxon>Ecdysozoa</taxon>
        <taxon>Arthropoda</taxon>
        <taxon>Hexapoda</taxon>
        <taxon>Insecta</taxon>
        <taxon>Pterygota</taxon>
        <taxon>Neoptera</taxon>
        <taxon>Endopterygota</taxon>
        <taxon>Diptera</taxon>
        <taxon>Nematocera</taxon>
        <taxon>Chironomoidea</taxon>
        <taxon>Ceratopogonidae</taxon>
        <taxon>Ceratopogoninae</taxon>
        <taxon>Culicoides</taxon>
        <taxon>Monoculicoides</taxon>
    </lineage>
</organism>